<feature type="region of interest" description="Disordered" evidence="1">
    <location>
        <begin position="360"/>
        <end position="424"/>
    </location>
</feature>
<name>A0A3R7LPQ9_PENVA</name>
<feature type="compositionally biased region" description="Basic residues" evidence="1">
    <location>
        <begin position="415"/>
        <end position="424"/>
    </location>
</feature>
<protein>
    <submittedName>
        <fullName evidence="2">Uncharacterized protein</fullName>
    </submittedName>
</protein>
<sequence length="424" mass="46456">MRTFKDGDSLLTSRIPTGAASLIYCCRSRVSAPSLVAPDSDTNAQMFSSFSFFLFLFTRSGSQSRGSVENLDRVSLFIENLHFMACVTPPSSSYPPPSPLFPSLSSTPYPPSPSSCHPLPISLFNSPPPISLFNSPLSPSSFPILLHSPSPTPSPYSPHHSFPSSSLLSFSSPSFLFLSPLSSSLPPFSPLPFPLSPLIIPPPSFISLSFFFSIPFRQSFFCLFPSYFPSSFFPSLFSLLPLPSSLFTSFLPLSSSLYSSSPPPSYLFLPSSLSFLPLLPPFSSSPHSPSPPLSFLSSLSFLLPPTLSLLPSLPSYLSPLFPLFHLSPFFPLFHLSPSYISLSSFFLLLYSPLSLCVHHRQRGKQNDQQTREREREPPPPPIHPQPPHTPSSPLPTSPHLPPHLPIPLKHGGNAAKKHHNDTQI</sequence>
<accession>A0A3R7LPQ9</accession>
<reference evidence="2 3" key="2">
    <citation type="submission" date="2019-01" db="EMBL/GenBank/DDBJ databases">
        <title>The decoding of complex shrimp genome reveals the adaptation for benthos swimmer, frequently molting mechanism and breeding impact on genome.</title>
        <authorList>
            <person name="Sun Y."/>
            <person name="Gao Y."/>
            <person name="Yu Y."/>
        </authorList>
    </citation>
    <scope>NUCLEOTIDE SEQUENCE [LARGE SCALE GENOMIC DNA]</scope>
    <source>
        <tissue evidence="2">Muscle</tissue>
    </source>
</reference>
<evidence type="ECO:0000313" key="3">
    <source>
        <dbReference type="Proteomes" id="UP000283509"/>
    </source>
</evidence>
<organism evidence="2 3">
    <name type="scientific">Penaeus vannamei</name>
    <name type="common">Whiteleg shrimp</name>
    <name type="synonym">Litopenaeus vannamei</name>
    <dbReference type="NCBI Taxonomy" id="6689"/>
    <lineage>
        <taxon>Eukaryota</taxon>
        <taxon>Metazoa</taxon>
        <taxon>Ecdysozoa</taxon>
        <taxon>Arthropoda</taxon>
        <taxon>Crustacea</taxon>
        <taxon>Multicrustacea</taxon>
        <taxon>Malacostraca</taxon>
        <taxon>Eumalacostraca</taxon>
        <taxon>Eucarida</taxon>
        <taxon>Decapoda</taxon>
        <taxon>Dendrobranchiata</taxon>
        <taxon>Penaeoidea</taxon>
        <taxon>Penaeidae</taxon>
        <taxon>Penaeus</taxon>
    </lineage>
</organism>
<dbReference type="EMBL" id="QCYY01004348">
    <property type="protein sequence ID" value="ROT61115.1"/>
    <property type="molecule type" value="Genomic_DNA"/>
</dbReference>
<gene>
    <name evidence="2" type="ORF">C7M84_021144</name>
</gene>
<feature type="compositionally biased region" description="Pro residues" evidence="1">
    <location>
        <begin position="378"/>
        <end position="405"/>
    </location>
</feature>
<evidence type="ECO:0000256" key="1">
    <source>
        <dbReference type="SAM" id="MobiDB-lite"/>
    </source>
</evidence>
<dbReference type="Proteomes" id="UP000283509">
    <property type="component" value="Unassembled WGS sequence"/>
</dbReference>
<evidence type="ECO:0000313" key="2">
    <source>
        <dbReference type="EMBL" id="ROT61115.1"/>
    </source>
</evidence>
<proteinExistence type="predicted"/>
<reference evidence="2 3" key="1">
    <citation type="submission" date="2018-04" db="EMBL/GenBank/DDBJ databases">
        <authorList>
            <person name="Zhang X."/>
            <person name="Yuan J."/>
            <person name="Li F."/>
            <person name="Xiang J."/>
        </authorList>
    </citation>
    <scope>NUCLEOTIDE SEQUENCE [LARGE SCALE GENOMIC DNA]</scope>
    <source>
        <tissue evidence="2">Muscle</tissue>
    </source>
</reference>
<dbReference type="AlphaFoldDB" id="A0A3R7LPQ9"/>
<keyword evidence="3" id="KW-1185">Reference proteome</keyword>
<comment type="caution">
    <text evidence="2">The sequence shown here is derived from an EMBL/GenBank/DDBJ whole genome shotgun (WGS) entry which is preliminary data.</text>
</comment>